<evidence type="ECO:0000256" key="4">
    <source>
        <dbReference type="ARBA" id="ARBA00022695"/>
    </source>
</evidence>
<dbReference type="FunCoup" id="A0A7L9FGR5">
    <property type="interactions" value="9"/>
</dbReference>
<comment type="catalytic activity">
    <reaction evidence="8">
        <text>RNA(n) + a ribonucleoside 5'-triphosphate = RNA(n+1) + diphosphate</text>
        <dbReference type="Rhea" id="RHEA:21248"/>
        <dbReference type="Rhea" id="RHEA-COMP:14527"/>
        <dbReference type="Rhea" id="RHEA-COMP:17342"/>
        <dbReference type="ChEBI" id="CHEBI:33019"/>
        <dbReference type="ChEBI" id="CHEBI:61557"/>
        <dbReference type="ChEBI" id="CHEBI:140395"/>
        <dbReference type="EC" id="2.7.7.6"/>
    </reaction>
</comment>
<proteinExistence type="inferred from homology"/>
<dbReference type="InterPro" id="IPR023464">
    <property type="entry name" value="Rpo12"/>
</dbReference>
<organism evidence="9 10">
    <name type="scientific">Infirmifilum lucidum</name>
    <dbReference type="NCBI Taxonomy" id="2776706"/>
    <lineage>
        <taxon>Archaea</taxon>
        <taxon>Thermoproteota</taxon>
        <taxon>Thermoprotei</taxon>
        <taxon>Thermofilales</taxon>
        <taxon>Thermofilaceae</taxon>
        <taxon>Infirmifilum</taxon>
    </lineage>
</organism>
<gene>
    <name evidence="8" type="primary">rpo12</name>
    <name evidence="8" type="synonym">rpoP</name>
    <name evidence="9" type="ORF">IG193_04830</name>
</gene>
<dbReference type="GO" id="GO:0000428">
    <property type="term" value="C:DNA-directed RNA polymerase complex"/>
    <property type="evidence" value="ECO:0007669"/>
    <property type="project" value="UniProtKB-KW"/>
</dbReference>
<keyword evidence="5 8" id="KW-0479">Metal-binding</keyword>
<dbReference type="GO" id="GO:0003899">
    <property type="term" value="F:DNA-directed RNA polymerase activity"/>
    <property type="evidence" value="ECO:0007669"/>
    <property type="project" value="UniProtKB-UniRule"/>
</dbReference>
<name>A0A7L9FGR5_9CREN</name>
<evidence type="ECO:0000256" key="2">
    <source>
        <dbReference type="ARBA" id="ARBA00022490"/>
    </source>
</evidence>
<dbReference type="SMART" id="SM00659">
    <property type="entry name" value="RPOLCX"/>
    <property type="match status" value="1"/>
</dbReference>
<dbReference type="HAMAP" id="MF_00615">
    <property type="entry name" value="RNApol_arch_Rpo12"/>
    <property type="match status" value="1"/>
</dbReference>
<keyword evidence="4 8" id="KW-0548">Nucleotidyltransferase</keyword>
<evidence type="ECO:0000256" key="8">
    <source>
        <dbReference type="HAMAP-Rule" id="MF_00615"/>
    </source>
</evidence>
<keyword evidence="7 8" id="KW-0804">Transcription</keyword>
<dbReference type="KEGG" id="thel:IG193_04830"/>
<dbReference type="Gene3D" id="2.20.28.30">
    <property type="entry name" value="RNA polymerase ii, chain L"/>
    <property type="match status" value="1"/>
</dbReference>
<feature type="binding site" evidence="8">
    <location>
        <position position="33"/>
    </location>
    <ligand>
        <name>Zn(2+)</name>
        <dbReference type="ChEBI" id="CHEBI:29105"/>
    </ligand>
</feature>
<dbReference type="Proteomes" id="UP000594121">
    <property type="component" value="Chromosome"/>
</dbReference>
<protein>
    <recommendedName>
        <fullName evidence="8">DNA-directed RNA polymerase subunit Rpo12</fullName>
        <ecNumber evidence="8">2.7.7.6</ecNumber>
    </recommendedName>
    <alternativeName>
        <fullName evidence="8">DNA-directed RNA polymerase subunit P</fullName>
    </alternativeName>
</protein>
<dbReference type="InterPro" id="IPR006591">
    <property type="entry name" value="RNAP_P/RPABC4"/>
</dbReference>
<feature type="binding site" evidence="8">
    <location>
        <position position="13"/>
    </location>
    <ligand>
        <name>Zn(2+)</name>
        <dbReference type="ChEBI" id="CHEBI:29105"/>
    </ligand>
</feature>
<dbReference type="InterPro" id="IPR029040">
    <property type="entry name" value="RPABC4/Spt4"/>
</dbReference>
<keyword evidence="1 8" id="KW-0240">DNA-directed RNA polymerase</keyword>
<dbReference type="AlphaFoldDB" id="A0A7L9FGR5"/>
<comment type="similarity">
    <text evidence="8">Belongs to the archaeal Rpo12/eukaryotic RPC10 RNA polymerase subunit family.</text>
</comment>
<keyword evidence="10" id="KW-1185">Reference proteome</keyword>
<evidence type="ECO:0000256" key="5">
    <source>
        <dbReference type="ARBA" id="ARBA00022723"/>
    </source>
</evidence>
<reference evidence="9 10" key="1">
    <citation type="submission" date="2020-10" db="EMBL/GenBank/DDBJ databases">
        <title>Thermofilum lucidum 3507LT sp. nov. a novel member of Thermofilaceae family isolated from Chile hot spring, and proposal of description order Thermofilales.</title>
        <authorList>
            <person name="Zayulina K.S."/>
            <person name="Elcheninov A.G."/>
            <person name="Toshchakov S.V."/>
            <person name="Kublanov I.V."/>
        </authorList>
    </citation>
    <scope>NUCLEOTIDE SEQUENCE [LARGE SCALE GENOMIC DNA]</scope>
    <source>
        <strain evidence="9 10">3507LT</strain>
    </source>
</reference>
<comment type="subunit">
    <text evidence="8">Part of the RNA polymerase complex.</text>
</comment>
<accession>A0A7L9FGR5</accession>
<evidence type="ECO:0000313" key="10">
    <source>
        <dbReference type="Proteomes" id="UP000594121"/>
    </source>
</evidence>
<dbReference type="InParanoid" id="A0A7L9FGR5"/>
<sequence length="52" mass="6058">MSSSEKIYRCIRCGRGFSQDELRILPGLRCPYCGFRVIEKTRPPMPKRVRAV</sequence>
<dbReference type="SUPFAM" id="SSF63393">
    <property type="entry name" value="RNA polymerase subunits"/>
    <property type="match status" value="1"/>
</dbReference>
<dbReference type="GO" id="GO:0006351">
    <property type="term" value="P:DNA-templated transcription"/>
    <property type="evidence" value="ECO:0007669"/>
    <property type="project" value="UniProtKB-UniRule"/>
</dbReference>
<keyword evidence="3 8" id="KW-0808">Transferase</keyword>
<comment type="function">
    <text evidence="8">DNA-dependent RNA polymerase (RNAP) catalyzes the transcription of DNA into RNA using the four ribonucleoside triphosphates as substrates.</text>
</comment>
<comment type="subcellular location">
    <subcellularLocation>
        <location evidence="8">Cytoplasm</location>
    </subcellularLocation>
</comment>
<evidence type="ECO:0000256" key="3">
    <source>
        <dbReference type="ARBA" id="ARBA00022679"/>
    </source>
</evidence>
<dbReference type="EC" id="2.7.7.6" evidence="8"/>
<evidence type="ECO:0000256" key="1">
    <source>
        <dbReference type="ARBA" id="ARBA00022478"/>
    </source>
</evidence>
<evidence type="ECO:0000256" key="7">
    <source>
        <dbReference type="ARBA" id="ARBA00023163"/>
    </source>
</evidence>
<dbReference type="GO" id="GO:0005737">
    <property type="term" value="C:cytoplasm"/>
    <property type="evidence" value="ECO:0007669"/>
    <property type="project" value="UniProtKB-SubCell"/>
</dbReference>
<dbReference type="EMBL" id="CP062310">
    <property type="protein sequence ID" value="QOJ78116.1"/>
    <property type="molecule type" value="Genomic_DNA"/>
</dbReference>
<keyword evidence="6 8" id="KW-0862">Zinc</keyword>
<comment type="cofactor">
    <cofactor evidence="8">
        <name>Zn(2+)</name>
        <dbReference type="ChEBI" id="CHEBI:29105"/>
    </cofactor>
    <text evidence="8">Binds 1 zinc ion.</text>
</comment>
<evidence type="ECO:0000313" key="9">
    <source>
        <dbReference type="EMBL" id="QOJ78116.1"/>
    </source>
</evidence>
<feature type="binding site" evidence="8">
    <location>
        <position position="30"/>
    </location>
    <ligand>
        <name>Zn(2+)</name>
        <dbReference type="ChEBI" id="CHEBI:29105"/>
    </ligand>
</feature>
<dbReference type="GO" id="GO:0008270">
    <property type="term" value="F:zinc ion binding"/>
    <property type="evidence" value="ECO:0007669"/>
    <property type="project" value="UniProtKB-UniRule"/>
</dbReference>
<evidence type="ECO:0000256" key="6">
    <source>
        <dbReference type="ARBA" id="ARBA00022833"/>
    </source>
</evidence>
<dbReference type="GO" id="GO:0003677">
    <property type="term" value="F:DNA binding"/>
    <property type="evidence" value="ECO:0007669"/>
    <property type="project" value="InterPro"/>
</dbReference>
<keyword evidence="2 8" id="KW-0963">Cytoplasm</keyword>